<dbReference type="EMBL" id="JASJQH010006930">
    <property type="protein sequence ID" value="KAK9723083.1"/>
    <property type="molecule type" value="Genomic_DNA"/>
</dbReference>
<sequence>MEPLCLPSIPVEQIHTNPTFKSLRKPRVEALLPPTEQFFTNTSNQLPYALEYSIHPCTKRFRKELEFVFPKVDLTAGLVVPTFQPCVYDLVAVGEEVAKEKDDKLENFFDWATRVCKYLQEKGFWADFTDPASGYPAFSERGPSYYPDVIGAEMFLKYELVNAGCCQIMYHPIYGTKSYPATMFTTAPVEELSLAIQRIENGPCI</sequence>
<evidence type="ECO:0000313" key="1">
    <source>
        <dbReference type="EMBL" id="KAK9723083.1"/>
    </source>
</evidence>
<dbReference type="PANTHER" id="PTHR13192:SF3">
    <property type="entry name" value="COBALAMIN TRAFFICKING PROTEIN CBLD"/>
    <property type="match status" value="1"/>
</dbReference>
<organism evidence="1 2">
    <name type="scientific">Basidiobolus ranarum</name>
    <dbReference type="NCBI Taxonomy" id="34480"/>
    <lineage>
        <taxon>Eukaryota</taxon>
        <taxon>Fungi</taxon>
        <taxon>Fungi incertae sedis</taxon>
        <taxon>Zoopagomycota</taxon>
        <taxon>Entomophthoromycotina</taxon>
        <taxon>Basidiobolomycetes</taxon>
        <taxon>Basidiobolales</taxon>
        <taxon>Basidiobolaceae</taxon>
        <taxon>Basidiobolus</taxon>
    </lineage>
</organism>
<evidence type="ECO:0008006" key="3">
    <source>
        <dbReference type="Google" id="ProtNLM"/>
    </source>
</evidence>
<dbReference type="Proteomes" id="UP001479436">
    <property type="component" value="Unassembled WGS sequence"/>
</dbReference>
<dbReference type="PANTHER" id="PTHR13192">
    <property type="entry name" value="MY011 PROTEIN"/>
    <property type="match status" value="1"/>
</dbReference>
<name>A0ABR2W970_9FUNG</name>
<proteinExistence type="predicted"/>
<gene>
    <name evidence="1" type="ORF">K7432_002142</name>
</gene>
<evidence type="ECO:0000313" key="2">
    <source>
        <dbReference type="Proteomes" id="UP001479436"/>
    </source>
</evidence>
<accession>A0ABR2W970</accession>
<dbReference type="InterPro" id="IPR019362">
    <property type="entry name" value="MMADHC"/>
</dbReference>
<dbReference type="Pfam" id="PF10229">
    <property type="entry name" value="MMADHC"/>
    <property type="match status" value="1"/>
</dbReference>
<keyword evidence="2" id="KW-1185">Reference proteome</keyword>
<protein>
    <recommendedName>
        <fullName evidence="3">Methylmalonic aciduria and homocystinuria type D protein</fullName>
    </recommendedName>
</protein>
<reference evidence="1 2" key="1">
    <citation type="submission" date="2023-04" db="EMBL/GenBank/DDBJ databases">
        <title>Genome of Basidiobolus ranarum AG-B5.</title>
        <authorList>
            <person name="Stajich J.E."/>
            <person name="Carter-House D."/>
            <person name="Gryganskyi A."/>
        </authorList>
    </citation>
    <scope>NUCLEOTIDE SEQUENCE [LARGE SCALE GENOMIC DNA]</scope>
    <source>
        <strain evidence="1 2">AG-B5</strain>
    </source>
</reference>
<comment type="caution">
    <text evidence="1">The sequence shown here is derived from an EMBL/GenBank/DDBJ whole genome shotgun (WGS) entry which is preliminary data.</text>
</comment>